<dbReference type="HOGENOM" id="CLU_368290_0_0_5"/>
<dbReference type="Gene3D" id="2.60.120.260">
    <property type="entry name" value="Galactose-binding domain-like"/>
    <property type="match status" value="2"/>
</dbReference>
<keyword evidence="6" id="KW-0997">Cell inner membrane</keyword>
<comment type="similarity">
    <text evidence="6">Belongs to the AcsB/BcsB family.</text>
</comment>
<keyword evidence="2 6" id="KW-1003">Cell membrane</keyword>
<accession>A5FW14</accession>
<keyword evidence="6" id="KW-0135">Cellulose biosynthesis</keyword>
<dbReference type="GO" id="GO:0006011">
    <property type="term" value="P:UDP-alpha-D-glucose metabolic process"/>
    <property type="evidence" value="ECO:0007669"/>
    <property type="project" value="InterPro"/>
</dbReference>
<gene>
    <name evidence="8" type="ordered locus">Acry_0572</name>
</gene>
<dbReference type="AlphaFoldDB" id="A5FW14"/>
<evidence type="ECO:0000256" key="3">
    <source>
        <dbReference type="ARBA" id="ARBA00022692"/>
    </source>
</evidence>
<evidence type="ECO:0000256" key="4">
    <source>
        <dbReference type="ARBA" id="ARBA00022989"/>
    </source>
</evidence>
<dbReference type="eggNOG" id="COG1215">
    <property type="taxonomic scope" value="Bacteria"/>
</dbReference>
<protein>
    <recommendedName>
        <fullName evidence="6">Cyclic di-GMP-binding protein</fullName>
    </recommendedName>
    <alternativeName>
        <fullName evidence="6">Cellulose synthase regulatory subunit</fullName>
    </alternativeName>
</protein>
<feature type="transmembrane region" description="Helical" evidence="6">
    <location>
        <begin position="730"/>
        <end position="751"/>
    </location>
</feature>
<dbReference type="Pfam" id="PF03170">
    <property type="entry name" value="BcsB"/>
    <property type="match status" value="1"/>
</dbReference>
<evidence type="ECO:0000313" key="9">
    <source>
        <dbReference type="Proteomes" id="UP000000245"/>
    </source>
</evidence>
<dbReference type="InterPro" id="IPR018513">
    <property type="entry name" value="Cell_synthase_bac"/>
</dbReference>
<evidence type="ECO:0000256" key="5">
    <source>
        <dbReference type="ARBA" id="ARBA00023136"/>
    </source>
</evidence>
<keyword evidence="6" id="KW-0973">c-di-GMP</keyword>
<dbReference type="STRING" id="349163.Acry_0572"/>
<dbReference type="Proteomes" id="UP000000245">
    <property type="component" value="Chromosome"/>
</dbReference>
<reference evidence="8 9" key="1">
    <citation type="submission" date="2007-05" db="EMBL/GenBank/DDBJ databases">
        <title>Complete sequence of chromosome of Acidiphilium cryptum JF-5.</title>
        <authorList>
            <consortium name="US DOE Joint Genome Institute"/>
            <person name="Copeland A."/>
            <person name="Lucas S."/>
            <person name="Lapidus A."/>
            <person name="Barry K."/>
            <person name="Detter J.C."/>
            <person name="Glavina del Rio T."/>
            <person name="Hammon N."/>
            <person name="Israni S."/>
            <person name="Dalin E."/>
            <person name="Tice H."/>
            <person name="Pitluck S."/>
            <person name="Sims D."/>
            <person name="Brettin T."/>
            <person name="Bruce D."/>
            <person name="Han C."/>
            <person name="Schmutz J."/>
            <person name="Larimer F."/>
            <person name="Land M."/>
            <person name="Hauser L."/>
            <person name="Kyrpides N."/>
            <person name="Kim E."/>
            <person name="Magnuson T."/>
            <person name="Richardson P."/>
        </authorList>
    </citation>
    <scope>NUCLEOTIDE SEQUENCE [LARGE SCALE GENOMIC DNA]</scope>
    <source>
        <strain evidence="8 9">JF-5</strain>
    </source>
</reference>
<dbReference type="KEGG" id="acr:Acry_0572"/>
<feature type="compositionally biased region" description="Basic and acidic residues" evidence="7">
    <location>
        <begin position="1"/>
        <end position="20"/>
    </location>
</feature>
<dbReference type="PANTHER" id="PTHR39083:SF1">
    <property type="entry name" value="CYCLIC DI-GMP-BINDING PROTEIN"/>
    <property type="match status" value="1"/>
</dbReference>
<keyword evidence="3 6" id="KW-0812">Transmembrane</keyword>
<dbReference type="GO" id="GO:0030244">
    <property type="term" value="P:cellulose biosynthetic process"/>
    <property type="evidence" value="ECO:0007669"/>
    <property type="project" value="UniProtKB-KW"/>
</dbReference>
<dbReference type="UniPathway" id="UPA00694"/>
<name>A5FW14_ACICJ</name>
<evidence type="ECO:0000256" key="1">
    <source>
        <dbReference type="ARBA" id="ARBA00004162"/>
    </source>
</evidence>
<dbReference type="PANTHER" id="PTHR39083">
    <property type="entry name" value="CYCLIC DI-GMP-BINDING PROTEIN"/>
    <property type="match status" value="1"/>
</dbReference>
<sequence length="768" mass="80018">MDGHSKDPQSRHMPCPDRPGHGLPARFQPARWAAGLALALPLCCQPAQARLEHRQSEVRSGAGIPATAISHPLAWYDRDRAPIVLKGRSASGDITFQVADHREVSAAELHLLGTNSASLIGGASQLLVLLNGSPLKQIPLDGSSPTIDRTIGIPPGDLRDGTNQLTLSVTQKAAQGCEAFDDPALWTRISPKSQLSMSYRRDSVPLTLASLKSSFMSWQPDTSHIFVLYDPALARAPEPIMAIARSVARADAMRAVSFVARPLDRVGKAVAQTSAATVIILKLENGAAAGSGLDAATLSIARNPVGGVVMTIAAETPRALTGAARLIGRPGTVWPNEQSAVIRVPAATGHAQSPHAPAASPTDISFRATGLPTQTEHGRSSQFAPVTFWNPNWDSHAILYLHMAYSAGGGAGSMIQALVNGKMVNTIPLTNPDGGTYPDYKLLVPQDALKVGRNRLVLKPVFQMQHAAASACVANDFGHNLAVTVFSDSHLTIIGGAPVDKDDLAAMTTGVYPLRTIAIASPSPAAISAAATLGAKLAQVTPDQPLNLVLEPHPAAKPGVLVVGAVSRLPEQLLSASGISLVGGSPAVKEPSGRTPHVPDAADLDDVTAWLGRIFGNRAESAPTGKTGHGQAADATVQGFGNAAIMAVADAPAVPDAPGRLAPAIVLTAKSDAGLAQAMGKLVHTATWRQISGQAIVVAPAKSELQVLPAENVPIGPSARLGFLATRNPLTTVLAVLGTLVILILLVRTFVTLRRRRLHPSVKGVDER</sequence>
<feature type="region of interest" description="Disordered" evidence="7">
    <location>
        <begin position="1"/>
        <end position="26"/>
    </location>
</feature>
<comment type="subunit">
    <text evidence="6">Tightly associated with the cellulose synthase catalytic subunit.</text>
</comment>
<evidence type="ECO:0000256" key="7">
    <source>
        <dbReference type="SAM" id="MobiDB-lite"/>
    </source>
</evidence>
<comment type="pathway">
    <text evidence="6">Glycan metabolism; bacterial cellulose biosynthesis.</text>
</comment>
<evidence type="ECO:0000256" key="6">
    <source>
        <dbReference type="RuleBase" id="RU365021"/>
    </source>
</evidence>
<keyword evidence="4 6" id="KW-1133">Transmembrane helix</keyword>
<keyword evidence="9" id="KW-1185">Reference proteome</keyword>
<evidence type="ECO:0000256" key="2">
    <source>
        <dbReference type="ARBA" id="ARBA00022475"/>
    </source>
</evidence>
<dbReference type="EMBL" id="CP000697">
    <property type="protein sequence ID" value="ABQ29796.1"/>
    <property type="molecule type" value="Genomic_DNA"/>
</dbReference>
<evidence type="ECO:0000313" key="8">
    <source>
        <dbReference type="EMBL" id="ABQ29796.1"/>
    </source>
</evidence>
<dbReference type="GO" id="GO:0005886">
    <property type="term" value="C:plasma membrane"/>
    <property type="evidence" value="ECO:0007669"/>
    <property type="project" value="UniProtKB-SubCell"/>
</dbReference>
<comment type="subcellular location">
    <subcellularLocation>
        <location evidence="6">Cell inner membrane</location>
    </subcellularLocation>
    <subcellularLocation>
        <location evidence="1">Cell membrane</location>
        <topology evidence="1">Single-pass membrane protein</topology>
    </subcellularLocation>
</comment>
<proteinExistence type="inferred from homology"/>
<comment type="function">
    <text evidence="6">Binds the cellulose synthase activator, bis-(3'-5') cyclic diguanylic acid (c-di-GMP).</text>
</comment>
<keyword evidence="5 6" id="KW-0472">Membrane</keyword>
<organism evidence="8 9">
    <name type="scientific">Acidiphilium cryptum (strain JF-5)</name>
    <dbReference type="NCBI Taxonomy" id="349163"/>
    <lineage>
        <taxon>Bacteria</taxon>
        <taxon>Pseudomonadati</taxon>
        <taxon>Pseudomonadota</taxon>
        <taxon>Alphaproteobacteria</taxon>
        <taxon>Acetobacterales</taxon>
        <taxon>Acidocellaceae</taxon>
        <taxon>Acidiphilium</taxon>
    </lineage>
</organism>